<sequence length="268" mass="30773">MKFLHLSDTHLRQDYASDWFTHRIFTDYDNPTIRFRHLLASINPVDYDFAIVTGDLCHEGEASDYGLFRSLWQEHLGDLPYFFCRGNHDPGAAFAEGMQVEMNLEGSYIACHEFKGLRIIILDSYQEGDHEGAISEAQFQQLKTWLSKPAEKGSILIQHHPLAWEEPDICTRVPQGFAELIASSDIRAIFVGHVHTASVVTYQGINQYMSEAISFGVDEYDHESIFTNRTGYNSVTLTSDQIFYYRHYLTPHQSMIARMAKPFDNSIF</sequence>
<evidence type="ECO:0000256" key="4">
    <source>
        <dbReference type="ARBA" id="ARBA00025742"/>
    </source>
</evidence>
<dbReference type="RefSeq" id="WP_006417604.1">
    <property type="nucleotide sequence ID" value="NZ_AENN01000001.1"/>
</dbReference>
<dbReference type="Proteomes" id="UP000005990">
    <property type="component" value="Unassembled WGS sequence"/>
</dbReference>
<comment type="caution">
    <text evidence="6">The sequence shown here is derived from an EMBL/GenBank/DDBJ whole genome shotgun (WGS) entry which is preliminary data.</text>
</comment>
<dbReference type="Pfam" id="PF00149">
    <property type="entry name" value="Metallophos"/>
    <property type="match status" value="1"/>
</dbReference>
<dbReference type="InterPro" id="IPR050884">
    <property type="entry name" value="CNP_phosphodiesterase-III"/>
</dbReference>
<comment type="similarity">
    <text evidence="4">Belongs to the cyclic nucleotide phosphodiesterase class-III family.</text>
</comment>
<feature type="domain" description="Calcineurin-like phosphoesterase" evidence="5">
    <location>
        <begin position="1"/>
        <end position="196"/>
    </location>
</feature>
<dbReference type="GO" id="GO:0046872">
    <property type="term" value="F:metal ion binding"/>
    <property type="evidence" value="ECO:0007669"/>
    <property type="project" value="UniProtKB-KW"/>
</dbReference>
<dbReference type="GO" id="GO:0016787">
    <property type="term" value="F:hydrolase activity"/>
    <property type="evidence" value="ECO:0007669"/>
    <property type="project" value="UniProtKB-KW"/>
</dbReference>
<protein>
    <submittedName>
        <fullName evidence="6">Ser/Thr phosphatase family protein</fullName>
    </submittedName>
</protein>
<gene>
    <name evidence="6" type="ORF">HMPREF9257_1069</name>
</gene>
<dbReference type="SUPFAM" id="SSF56300">
    <property type="entry name" value="Metallo-dependent phosphatases"/>
    <property type="match status" value="1"/>
</dbReference>
<accession>E4KM83</accession>
<reference evidence="6 7" key="1">
    <citation type="submission" date="2010-10" db="EMBL/GenBank/DDBJ databases">
        <authorList>
            <person name="Durkin A.S."/>
            <person name="Madupu R."/>
            <person name="Torralba M."/>
            <person name="Gillis M."/>
            <person name="Methe B."/>
            <person name="Sutton G."/>
            <person name="Nelson K.E."/>
        </authorList>
    </citation>
    <scope>NUCLEOTIDE SEQUENCE [LARGE SCALE GENOMIC DNA]</scope>
    <source>
        <strain evidence="6 7">ACS-139-V-Col8</strain>
    </source>
</reference>
<dbReference type="Gene3D" id="3.60.21.10">
    <property type="match status" value="1"/>
</dbReference>
<organism evidence="6 7">
    <name type="scientific">Eremococcus coleocola ACS-139-V-Col8</name>
    <dbReference type="NCBI Taxonomy" id="908337"/>
    <lineage>
        <taxon>Bacteria</taxon>
        <taxon>Bacillati</taxon>
        <taxon>Bacillota</taxon>
        <taxon>Bacilli</taxon>
        <taxon>Lactobacillales</taxon>
        <taxon>Aerococcaceae</taxon>
        <taxon>Eremococcus</taxon>
    </lineage>
</organism>
<evidence type="ECO:0000259" key="5">
    <source>
        <dbReference type="Pfam" id="PF00149"/>
    </source>
</evidence>
<keyword evidence="2" id="KW-0378">Hydrolase</keyword>
<dbReference type="STRING" id="908337.HMPREF9257_1069"/>
<dbReference type="EMBL" id="AENN01000001">
    <property type="protein sequence ID" value="EFR32125.1"/>
    <property type="molecule type" value="Genomic_DNA"/>
</dbReference>
<dbReference type="OrthoDB" id="5505563at2"/>
<keyword evidence="3" id="KW-0408">Iron</keyword>
<evidence type="ECO:0000256" key="2">
    <source>
        <dbReference type="ARBA" id="ARBA00022801"/>
    </source>
</evidence>
<keyword evidence="1" id="KW-0479">Metal-binding</keyword>
<evidence type="ECO:0000313" key="6">
    <source>
        <dbReference type="EMBL" id="EFR32125.1"/>
    </source>
</evidence>
<proteinExistence type="inferred from homology"/>
<name>E4KM83_9LACT</name>
<evidence type="ECO:0000313" key="7">
    <source>
        <dbReference type="Proteomes" id="UP000005990"/>
    </source>
</evidence>
<dbReference type="eggNOG" id="COG1409">
    <property type="taxonomic scope" value="Bacteria"/>
</dbReference>
<keyword evidence="7" id="KW-1185">Reference proteome</keyword>
<evidence type="ECO:0000256" key="1">
    <source>
        <dbReference type="ARBA" id="ARBA00022723"/>
    </source>
</evidence>
<dbReference type="PANTHER" id="PTHR42988:SF2">
    <property type="entry name" value="CYCLIC NUCLEOTIDE PHOSPHODIESTERASE CBUA0032-RELATED"/>
    <property type="match status" value="1"/>
</dbReference>
<evidence type="ECO:0000256" key="3">
    <source>
        <dbReference type="ARBA" id="ARBA00023004"/>
    </source>
</evidence>
<dbReference type="PANTHER" id="PTHR42988">
    <property type="entry name" value="PHOSPHOHYDROLASE"/>
    <property type="match status" value="1"/>
</dbReference>
<dbReference type="InterPro" id="IPR029052">
    <property type="entry name" value="Metallo-depent_PP-like"/>
</dbReference>
<dbReference type="AlphaFoldDB" id="E4KM83"/>
<dbReference type="InterPro" id="IPR004843">
    <property type="entry name" value="Calcineurin-like_PHP"/>
</dbReference>